<organism evidence="1 2">
    <name type="scientific">Anncaliia algerae PRA339</name>
    <dbReference type="NCBI Taxonomy" id="1288291"/>
    <lineage>
        <taxon>Eukaryota</taxon>
        <taxon>Fungi</taxon>
        <taxon>Fungi incertae sedis</taxon>
        <taxon>Microsporidia</taxon>
        <taxon>Tubulinosematoidea</taxon>
        <taxon>Tubulinosematidae</taxon>
        <taxon>Anncaliia</taxon>
    </lineage>
</organism>
<reference evidence="1 2" key="2">
    <citation type="submission" date="2014-03" db="EMBL/GenBank/DDBJ databases">
        <title>The Genome Sequence of Anncaliia algerae insect isolate PRA339.</title>
        <authorList>
            <consortium name="The Broad Institute Genome Sequencing Platform"/>
            <consortium name="The Broad Institute Genome Sequencing Center for Infectious Disease"/>
            <person name="Cuomo C."/>
            <person name="Becnel J."/>
            <person name="Sanscrainte N."/>
            <person name="Walker B."/>
            <person name="Young S.K."/>
            <person name="Zeng Q."/>
            <person name="Gargeya S."/>
            <person name="Fitzgerald M."/>
            <person name="Haas B."/>
            <person name="Abouelleil A."/>
            <person name="Alvarado L."/>
            <person name="Arachchi H.M."/>
            <person name="Berlin A.M."/>
            <person name="Chapman S.B."/>
            <person name="Dewar J."/>
            <person name="Goldberg J."/>
            <person name="Griggs A."/>
            <person name="Gujja S."/>
            <person name="Hansen M."/>
            <person name="Howarth C."/>
            <person name="Imamovic A."/>
            <person name="Larimer J."/>
            <person name="McCowan C."/>
            <person name="Murphy C."/>
            <person name="Neiman D."/>
            <person name="Pearson M."/>
            <person name="Priest M."/>
            <person name="Roberts A."/>
            <person name="Saif S."/>
            <person name="Shea T."/>
            <person name="Sisk P."/>
            <person name="Sykes S."/>
            <person name="Wortman J."/>
            <person name="Nusbaum C."/>
            <person name="Birren B."/>
        </authorList>
    </citation>
    <scope>NUCLEOTIDE SEQUENCE [LARGE SCALE GENOMIC DNA]</scope>
    <source>
        <strain evidence="1 2">PRA339</strain>
    </source>
</reference>
<gene>
    <name evidence="1" type="ORF">H312_03144</name>
</gene>
<sequence>MYITFILKMNLISYAIFCFCAERTLKHNKDDANFSGDGTDISENGCFSIVLKFCSPKKPKKVEKERNSYDIRSKDIDSKGFGSMKSISNEGIIYSLPLDSNREIYGSDEITVDHAYLAPYGIDKATKKDNLLKETPRIYGNALNDTKNLQEISVLYCEPKTQLLSGLNIKDDSIYYESSSDLYHVPDEEDIYISNSEASTSAIKLDQECDRFSCVSSSSSFTFKGAFVNPSKGKKGIKNLCDINVNQKYINAIQELTRTNTAESSRQKNFIDKGKRCKEDNLRRDVCGKTTRIETLV</sequence>
<dbReference type="Proteomes" id="UP000030655">
    <property type="component" value="Unassembled WGS sequence"/>
</dbReference>
<proteinExistence type="predicted"/>
<dbReference type="OrthoDB" id="10398125at2759"/>
<name>A0A059EX32_9MICR</name>
<dbReference type="HOGENOM" id="CLU_936813_0_0_1"/>
<protein>
    <submittedName>
        <fullName evidence="1">Uncharacterized protein</fullName>
    </submittedName>
</protein>
<accession>A0A059EX32</accession>
<dbReference type="AlphaFoldDB" id="A0A059EX32"/>
<evidence type="ECO:0000313" key="2">
    <source>
        <dbReference type="Proteomes" id="UP000030655"/>
    </source>
</evidence>
<dbReference type="VEuPathDB" id="MicrosporidiaDB:H312_03144"/>
<dbReference type="EMBL" id="KK365271">
    <property type="protein sequence ID" value="KCZ79470.1"/>
    <property type="molecule type" value="Genomic_DNA"/>
</dbReference>
<evidence type="ECO:0000313" key="1">
    <source>
        <dbReference type="EMBL" id="KCZ79470.1"/>
    </source>
</evidence>
<keyword evidence="2" id="KW-1185">Reference proteome</keyword>
<reference evidence="2" key="1">
    <citation type="submission" date="2013-02" db="EMBL/GenBank/DDBJ databases">
        <authorList>
            <consortium name="The Broad Institute Genome Sequencing Platform"/>
            <person name="Cuomo C."/>
            <person name="Becnel J."/>
            <person name="Sanscrainte N."/>
            <person name="Walker B."/>
            <person name="Young S.K."/>
            <person name="Zeng Q."/>
            <person name="Gargeya S."/>
            <person name="Fitzgerald M."/>
            <person name="Haas B."/>
            <person name="Abouelleil A."/>
            <person name="Alvarado L."/>
            <person name="Arachchi H.M."/>
            <person name="Berlin A.M."/>
            <person name="Chapman S.B."/>
            <person name="Dewar J."/>
            <person name="Goldberg J."/>
            <person name="Griggs A."/>
            <person name="Gujja S."/>
            <person name="Hansen M."/>
            <person name="Howarth C."/>
            <person name="Imamovic A."/>
            <person name="Larimer J."/>
            <person name="McCowan C."/>
            <person name="Murphy C."/>
            <person name="Neiman D."/>
            <person name="Pearson M."/>
            <person name="Priest M."/>
            <person name="Roberts A."/>
            <person name="Saif S."/>
            <person name="Shea T."/>
            <person name="Sisk P."/>
            <person name="Sykes S."/>
            <person name="Wortman J."/>
            <person name="Nusbaum C."/>
            <person name="Birren B."/>
        </authorList>
    </citation>
    <scope>NUCLEOTIDE SEQUENCE [LARGE SCALE GENOMIC DNA]</scope>
    <source>
        <strain evidence="2">PRA339</strain>
    </source>
</reference>